<dbReference type="CDD" id="cd21037">
    <property type="entry name" value="MLKL_NTD"/>
    <property type="match status" value="1"/>
</dbReference>
<feature type="compositionally biased region" description="Basic and acidic residues" evidence="4">
    <location>
        <begin position="409"/>
        <end position="418"/>
    </location>
</feature>
<evidence type="ECO:0000313" key="6">
    <source>
        <dbReference type="EMBL" id="PNX78503.1"/>
    </source>
</evidence>
<name>A0A2K3LJ06_TRIPR</name>
<dbReference type="SMART" id="SM00504">
    <property type="entry name" value="Ubox"/>
    <property type="match status" value="1"/>
</dbReference>
<feature type="coiled-coil region" evidence="3">
    <location>
        <begin position="127"/>
        <end position="154"/>
    </location>
</feature>
<dbReference type="AlphaFoldDB" id="A0A2K3LJ06"/>
<evidence type="ECO:0000313" key="7">
    <source>
        <dbReference type="Proteomes" id="UP000236291"/>
    </source>
</evidence>
<dbReference type="Gene3D" id="3.30.40.10">
    <property type="entry name" value="Zinc/RING finger domain, C3HC4 (zinc finger)"/>
    <property type="match status" value="1"/>
</dbReference>
<dbReference type="InterPro" id="IPR003613">
    <property type="entry name" value="Ubox_domain"/>
</dbReference>
<proteinExistence type="predicted"/>
<accession>A0A2K3LJ06</accession>
<dbReference type="GO" id="GO:0016567">
    <property type="term" value="P:protein ubiquitination"/>
    <property type="evidence" value="ECO:0007669"/>
    <property type="project" value="UniProtKB-UniPathway"/>
</dbReference>
<feature type="region of interest" description="Disordered" evidence="4">
    <location>
        <begin position="409"/>
        <end position="428"/>
    </location>
</feature>
<protein>
    <submittedName>
        <fullName evidence="6">U-box domain-containing protein 43-like</fullName>
    </submittedName>
</protein>
<dbReference type="InterPro" id="IPR036537">
    <property type="entry name" value="Adaptor_Cbl_N_dom_sf"/>
</dbReference>
<dbReference type="InterPro" id="IPR059179">
    <property type="entry name" value="MLKL-like_MCAfunc"/>
</dbReference>
<evidence type="ECO:0000256" key="1">
    <source>
        <dbReference type="ARBA" id="ARBA00004906"/>
    </source>
</evidence>
<reference evidence="6 7" key="2">
    <citation type="journal article" date="2017" name="Front. Plant Sci.">
        <title>Gene Classification and Mining of Molecular Markers Useful in Red Clover (Trifolium pratense) Breeding.</title>
        <authorList>
            <person name="Istvanek J."/>
            <person name="Dluhosova J."/>
            <person name="Dluhos P."/>
            <person name="Patkova L."/>
            <person name="Nedelnik J."/>
            <person name="Repkova J."/>
        </authorList>
    </citation>
    <scope>NUCLEOTIDE SEQUENCE [LARGE SCALE GENOMIC DNA]</scope>
    <source>
        <strain evidence="7">cv. Tatra</strain>
        <tissue evidence="6">Young leaves</tissue>
    </source>
</reference>
<organism evidence="6 7">
    <name type="scientific">Trifolium pratense</name>
    <name type="common">Red clover</name>
    <dbReference type="NCBI Taxonomy" id="57577"/>
    <lineage>
        <taxon>Eukaryota</taxon>
        <taxon>Viridiplantae</taxon>
        <taxon>Streptophyta</taxon>
        <taxon>Embryophyta</taxon>
        <taxon>Tracheophyta</taxon>
        <taxon>Spermatophyta</taxon>
        <taxon>Magnoliopsida</taxon>
        <taxon>eudicotyledons</taxon>
        <taxon>Gunneridae</taxon>
        <taxon>Pentapetalae</taxon>
        <taxon>rosids</taxon>
        <taxon>fabids</taxon>
        <taxon>Fabales</taxon>
        <taxon>Fabaceae</taxon>
        <taxon>Papilionoideae</taxon>
        <taxon>50 kb inversion clade</taxon>
        <taxon>NPAAA clade</taxon>
        <taxon>Hologalegina</taxon>
        <taxon>IRL clade</taxon>
        <taxon>Trifolieae</taxon>
        <taxon>Trifolium</taxon>
    </lineage>
</organism>
<dbReference type="InterPro" id="IPR052608">
    <property type="entry name" value="U-box_domain_protein"/>
</dbReference>
<dbReference type="Pfam" id="PF04564">
    <property type="entry name" value="U-box"/>
    <property type="match status" value="1"/>
</dbReference>
<dbReference type="Proteomes" id="UP000236291">
    <property type="component" value="Unassembled WGS sequence"/>
</dbReference>
<evidence type="ECO:0000256" key="3">
    <source>
        <dbReference type="SAM" id="Coils"/>
    </source>
</evidence>
<dbReference type="GO" id="GO:0004842">
    <property type="term" value="F:ubiquitin-protein transferase activity"/>
    <property type="evidence" value="ECO:0007669"/>
    <property type="project" value="InterPro"/>
</dbReference>
<evidence type="ECO:0000259" key="5">
    <source>
        <dbReference type="PROSITE" id="PS51698"/>
    </source>
</evidence>
<evidence type="ECO:0000256" key="2">
    <source>
        <dbReference type="ARBA" id="ARBA00022679"/>
    </source>
</evidence>
<dbReference type="EMBL" id="ASHM01034228">
    <property type="protein sequence ID" value="PNX78503.1"/>
    <property type="molecule type" value="Genomic_DNA"/>
</dbReference>
<feature type="domain" description="U-box" evidence="5">
    <location>
        <begin position="260"/>
        <end position="334"/>
    </location>
</feature>
<dbReference type="InterPro" id="IPR045210">
    <property type="entry name" value="RING-Ubox_PUB"/>
</dbReference>
<comment type="pathway">
    <text evidence="1">Protein modification; protein ubiquitination.</text>
</comment>
<evidence type="ECO:0000256" key="4">
    <source>
        <dbReference type="SAM" id="MobiDB-lite"/>
    </source>
</evidence>
<dbReference type="InterPro" id="IPR013083">
    <property type="entry name" value="Znf_RING/FYVE/PHD"/>
</dbReference>
<dbReference type="STRING" id="57577.A0A2K3LJ06"/>
<dbReference type="CDD" id="cd16664">
    <property type="entry name" value="RING-Ubox_PUB"/>
    <property type="match status" value="1"/>
</dbReference>
<reference evidence="6 7" key="1">
    <citation type="journal article" date="2014" name="Am. J. Bot.">
        <title>Genome assembly and annotation for red clover (Trifolium pratense; Fabaceae).</title>
        <authorList>
            <person name="Istvanek J."/>
            <person name="Jaros M."/>
            <person name="Krenek A."/>
            <person name="Repkova J."/>
        </authorList>
    </citation>
    <scope>NUCLEOTIDE SEQUENCE [LARGE SCALE GENOMIC DNA]</scope>
    <source>
        <strain evidence="7">cv. Tatra</strain>
        <tissue evidence="6">Young leaves</tissue>
    </source>
</reference>
<dbReference type="PANTHER" id="PTHR45958:SF15">
    <property type="entry name" value="RING-TYPE E3 UBIQUITIN TRANSFERASE"/>
    <property type="match status" value="1"/>
</dbReference>
<gene>
    <name evidence="6" type="ORF">L195_g034481</name>
</gene>
<sequence length="444" mass="50143">MVGMELIPIGTILAVLTSQVIKTANAAIDVLVEKESFNVLSKHLLDIAPVLKELQLQELNESQAARVALESLESDVKKASNLVDKYRNRGRFYLLMKCRYIVKEVEQVIRDIGSSLAALSLANTEVLSRISDQVNRLQSEMQRAEFEASQSQLDIVDKLNHGIKEQKLDQAFANDMLEEIARAVGVPVEPSEISKEIASIRWEKEEAANRKERAEVIFLEQIILLLSQADAARDYEEVKKQYFKRVQVIERYGSREKYIPPLNSFLCSITGEVMIDPVSLCTGTTCERSAIKVWFDDGNLTDPKTEEVLEDTTLRSNVRLRESIVEWRELNYCFRIKSIKENLLSNSDLLLKESLSQMQALMRENSINKDWISIGELTDTIISILGNSDSTDVKMKILITLKDAVEGHARNKGSDHRSRGNGYEKGNSNCINETGKQLQCVAMV</sequence>
<keyword evidence="3" id="KW-0175">Coiled coil</keyword>
<dbReference type="Gene3D" id="1.20.930.20">
    <property type="entry name" value="Adaptor protein Cbl, N-terminal domain"/>
    <property type="match status" value="1"/>
</dbReference>
<keyword evidence="2" id="KW-0808">Transferase</keyword>
<dbReference type="UniPathway" id="UPA00143"/>
<comment type="caution">
    <text evidence="6">The sequence shown here is derived from an EMBL/GenBank/DDBJ whole genome shotgun (WGS) entry which is preliminary data.</text>
</comment>
<dbReference type="GO" id="GO:0007166">
    <property type="term" value="P:cell surface receptor signaling pathway"/>
    <property type="evidence" value="ECO:0007669"/>
    <property type="project" value="InterPro"/>
</dbReference>
<dbReference type="SUPFAM" id="SSF57850">
    <property type="entry name" value="RING/U-box"/>
    <property type="match status" value="1"/>
</dbReference>
<dbReference type="PANTHER" id="PTHR45958">
    <property type="entry name" value="RING-TYPE E3 UBIQUITIN TRANSFERASE"/>
    <property type="match status" value="1"/>
</dbReference>
<dbReference type="PROSITE" id="PS51698">
    <property type="entry name" value="U_BOX"/>
    <property type="match status" value="1"/>
</dbReference>